<proteinExistence type="predicted"/>
<evidence type="ECO:0000256" key="3">
    <source>
        <dbReference type="ARBA" id="ARBA00048132"/>
    </source>
</evidence>
<name>A0ABV7WJU9_9MICO</name>
<dbReference type="PRINTS" id="PR00368">
    <property type="entry name" value="FADPNR"/>
</dbReference>
<dbReference type="PROSITE" id="PS50042">
    <property type="entry name" value="CNMP_BINDING_3"/>
    <property type="match status" value="1"/>
</dbReference>
<dbReference type="InterPro" id="IPR036188">
    <property type="entry name" value="FAD/NAD-bd_sf"/>
</dbReference>
<dbReference type="InterPro" id="IPR023753">
    <property type="entry name" value="FAD/NAD-binding_dom"/>
</dbReference>
<dbReference type="SUPFAM" id="SSF51905">
    <property type="entry name" value="FAD/NAD(P)-binding domain"/>
    <property type="match status" value="1"/>
</dbReference>
<keyword evidence="2" id="KW-0560">Oxidoreductase</keyword>
<feature type="domain" description="Cyclic nucleotide-binding" evidence="5">
    <location>
        <begin position="23"/>
        <end position="127"/>
    </location>
</feature>
<evidence type="ECO:0000259" key="5">
    <source>
        <dbReference type="PROSITE" id="PS50042"/>
    </source>
</evidence>
<feature type="region of interest" description="Disordered" evidence="4">
    <location>
        <begin position="1"/>
        <end position="23"/>
    </location>
</feature>
<dbReference type="Pfam" id="PF00027">
    <property type="entry name" value="cNMP_binding"/>
    <property type="match status" value="1"/>
</dbReference>
<evidence type="ECO:0000256" key="4">
    <source>
        <dbReference type="SAM" id="MobiDB-lite"/>
    </source>
</evidence>
<dbReference type="SUPFAM" id="SSF51206">
    <property type="entry name" value="cAMP-binding domain-like"/>
    <property type="match status" value="1"/>
</dbReference>
<evidence type="ECO:0000313" key="6">
    <source>
        <dbReference type="EMBL" id="MFC3688843.1"/>
    </source>
</evidence>
<dbReference type="PANTHER" id="PTHR48105">
    <property type="entry name" value="THIOREDOXIN REDUCTASE 1-RELATED-RELATED"/>
    <property type="match status" value="1"/>
</dbReference>
<dbReference type="InterPro" id="IPR000595">
    <property type="entry name" value="cNMP-bd_dom"/>
</dbReference>
<dbReference type="PRINTS" id="PR00469">
    <property type="entry name" value="PNDRDTASEII"/>
</dbReference>
<evidence type="ECO:0000313" key="7">
    <source>
        <dbReference type="Proteomes" id="UP001595685"/>
    </source>
</evidence>
<protein>
    <submittedName>
        <fullName evidence="6">FAD-dependent oxidoreductase</fullName>
    </submittedName>
</protein>
<dbReference type="Pfam" id="PF07992">
    <property type="entry name" value="Pyr_redox_2"/>
    <property type="match status" value="1"/>
</dbReference>
<dbReference type="EMBL" id="JBHRWW010000006">
    <property type="protein sequence ID" value="MFC3688843.1"/>
    <property type="molecule type" value="Genomic_DNA"/>
</dbReference>
<dbReference type="InterPro" id="IPR050097">
    <property type="entry name" value="Ferredoxin-NADP_redctase_2"/>
</dbReference>
<dbReference type="SMART" id="SM00100">
    <property type="entry name" value="cNMP"/>
    <property type="match status" value="1"/>
</dbReference>
<dbReference type="InterPro" id="IPR018490">
    <property type="entry name" value="cNMP-bd_dom_sf"/>
</dbReference>
<comment type="catalytic activity">
    <reaction evidence="3">
        <text>[thioredoxin]-dithiol + NADP(+) = [thioredoxin]-disulfide + NADPH + H(+)</text>
        <dbReference type="Rhea" id="RHEA:20345"/>
        <dbReference type="Rhea" id="RHEA-COMP:10698"/>
        <dbReference type="Rhea" id="RHEA-COMP:10700"/>
        <dbReference type="ChEBI" id="CHEBI:15378"/>
        <dbReference type="ChEBI" id="CHEBI:29950"/>
        <dbReference type="ChEBI" id="CHEBI:50058"/>
        <dbReference type="ChEBI" id="CHEBI:57783"/>
        <dbReference type="ChEBI" id="CHEBI:58349"/>
        <dbReference type="EC" id="1.8.1.9"/>
    </reaction>
</comment>
<evidence type="ECO:0000256" key="2">
    <source>
        <dbReference type="ARBA" id="ARBA00023002"/>
    </source>
</evidence>
<evidence type="ECO:0000256" key="1">
    <source>
        <dbReference type="ARBA" id="ARBA00022630"/>
    </source>
</evidence>
<comment type="caution">
    <text evidence="6">The sequence shown here is derived from an EMBL/GenBank/DDBJ whole genome shotgun (WGS) entry which is preliminary data.</text>
</comment>
<accession>A0ABV7WJU9</accession>
<sequence length="560" mass="59983">MPTSSSSEPEVPDLPETPDTTGAYPRLTEEQVLFLVRYGQRKRLGKGTTLFCEGDRDCGLFLLLDGRVQVGQEDHQEGRSRVIAVHGPGRLVGDLSMLTGQVVFVTAVAQTDVEVLEVPFDRLTEAVTHDRALGDLILRAFILRRHIHADLGAGLRIIGSRYSPSTRRPRDFASRNRVPYRWDDLEDDPEAEATLRAFDVSPAQTPVVIWKGRAVLRNPSITELAALLGLRQEAPPRDAYDVVVVGAGPAGLAAAVSAASEGLSTVVLDAIATGGQAGTSSQIENYLGFPAGISGAELADRAVVQARKFGASFTIPGEVGSLDPVDGHFVVGLTDGTQVEAHTVVLATGVRYRRLEVPGMDRLEGPSVYYAATEFEARLCRGDPVTVVGGGNSAGQAALFLARNAAGVDLVVRHDDLDRDMSRYLAERVVAAPRVQLWRSCEVSELHGDLGLQEVVVRNLRTGECRPLASTALFVLIGSEPRTRWLEGVIALDDRGFVLTGGDRGEADQDGAAVFETATPGVFAVGDVRSGSVKRVASAVGEGSIAVRLVYEHLVRTGRR</sequence>
<reference evidence="7" key="1">
    <citation type="journal article" date="2019" name="Int. J. Syst. Evol. Microbiol.">
        <title>The Global Catalogue of Microorganisms (GCM) 10K type strain sequencing project: providing services to taxonomists for standard genome sequencing and annotation.</title>
        <authorList>
            <consortium name="The Broad Institute Genomics Platform"/>
            <consortium name="The Broad Institute Genome Sequencing Center for Infectious Disease"/>
            <person name="Wu L."/>
            <person name="Ma J."/>
        </authorList>
    </citation>
    <scope>NUCLEOTIDE SEQUENCE [LARGE SCALE GENOMIC DNA]</scope>
    <source>
        <strain evidence="7">NCAIM B.02333</strain>
    </source>
</reference>
<dbReference type="RefSeq" id="WP_340288008.1">
    <property type="nucleotide sequence ID" value="NZ_JBBEOI010000001.1"/>
</dbReference>
<dbReference type="Gene3D" id="2.60.120.10">
    <property type="entry name" value="Jelly Rolls"/>
    <property type="match status" value="1"/>
</dbReference>
<dbReference type="InterPro" id="IPR014710">
    <property type="entry name" value="RmlC-like_jellyroll"/>
</dbReference>
<keyword evidence="1" id="KW-0285">Flavoprotein</keyword>
<dbReference type="Proteomes" id="UP001595685">
    <property type="component" value="Unassembled WGS sequence"/>
</dbReference>
<dbReference type="Gene3D" id="3.50.50.60">
    <property type="entry name" value="FAD/NAD(P)-binding domain"/>
    <property type="match status" value="2"/>
</dbReference>
<dbReference type="CDD" id="cd00038">
    <property type="entry name" value="CAP_ED"/>
    <property type="match status" value="1"/>
</dbReference>
<keyword evidence="7" id="KW-1185">Reference proteome</keyword>
<gene>
    <name evidence="6" type="ORF">ACFOLH_10865</name>
</gene>
<organism evidence="6 7">
    <name type="scientific">Aquipuribacter hungaricus</name>
    <dbReference type="NCBI Taxonomy" id="545624"/>
    <lineage>
        <taxon>Bacteria</taxon>
        <taxon>Bacillati</taxon>
        <taxon>Actinomycetota</taxon>
        <taxon>Actinomycetes</taxon>
        <taxon>Micrococcales</taxon>
        <taxon>Intrasporangiaceae</taxon>
        <taxon>Aquipuribacter</taxon>
    </lineage>
</organism>